<protein>
    <recommendedName>
        <fullName evidence="5">Integral membrane protein Cj1412c</fullName>
    </recommendedName>
</protein>
<dbReference type="Proteomes" id="UP000037660">
    <property type="component" value="Unassembled WGS sequence"/>
</dbReference>
<dbReference type="STRING" id="1547922.ISF6_5235"/>
<keyword evidence="2" id="KW-1133">Transmembrane helix</keyword>
<feature type="region of interest" description="Disordered" evidence="1">
    <location>
        <begin position="1"/>
        <end position="20"/>
    </location>
</feature>
<feature type="compositionally biased region" description="Low complexity" evidence="1">
    <location>
        <begin position="265"/>
        <end position="288"/>
    </location>
</feature>
<keyword evidence="4" id="KW-1185">Reference proteome</keyword>
<sequence length="473" mass="48870">MTSAGAPMPEAPAAAGTPATAGRVRRRHVFYLAGFDPKSERYVHALYRREAARQAAAGGCAVSVGRERTATDGPGHAWTLASTAADGGRVQTTFELLAWDDLVRAHWVERAGPVLRDGLRTVAWGLRSGAVQRMFRLGRPPVYATLFPLAVLAAGALLAAALGGALGLGAAALLRPHAPAAAAALGAGLGLAAAAALFVALAAAVHRLQFTWLLRLVHFSRRHASGQVPALDARVADFAARIDRVLQAAAGADLGAGPGAGAASRLAASADTDTDTGSGSGSDTGPDAVPADTPDEVLLIGHSVGATLGVSVLARLLERRAAAGRPGTPGLAFLSLGHCLPLMTALGPAAAFRADLQRVAQAPIDWLDVSAPIDWVAFPGIDPVTGAGLPPAPPGWHPQRLSPRFHQAFGPATYARLRRNRFQVHLQYLMATERPVRYDFFGITGGALSLRERFAEDQAGAPDAQAGRAAASE</sequence>
<reference evidence="4" key="1">
    <citation type="submission" date="2015-07" db="EMBL/GenBank/DDBJ databases">
        <title>Discovery of a poly(ethylene terephthalate assimilation.</title>
        <authorList>
            <person name="Yoshida S."/>
            <person name="Hiraga K."/>
            <person name="Takehana T."/>
            <person name="Taniguchi I."/>
            <person name="Yamaji H."/>
            <person name="Maeda Y."/>
            <person name="Toyohara K."/>
            <person name="Miyamoto K."/>
            <person name="Kimura Y."/>
            <person name="Oda K."/>
        </authorList>
    </citation>
    <scope>NUCLEOTIDE SEQUENCE [LARGE SCALE GENOMIC DNA]</scope>
    <source>
        <strain evidence="4">NBRC 110686 / TISTR 2288 / 201-F6</strain>
    </source>
</reference>
<name>A0A0K8P7T4_PISS1</name>
<evidence type="ECO:0000313" key="3">
    <source>
        <dbReference type="EMBL" id="GAP38682.1"/>
    </source>
</evidence>
<evidence type="ECO:0000313" key="4">
    <source>
        <dbReference type="Proteomes" id="UP000037660"/>
    </source>
</evidence>
<accession>A0A0K8P7T4</accession>
<keyword evidence="2" id="KW-0812">Transmembrane</keyword>
<keyword evidence="2" id="KW-0472">Membrane</keyword>
<evidence type="ECO:0008006" key="5">
    <source>
        <dbReference type="Google" id="ProtNLM"/>
    </source>
</evidence>
<proteinExistence type="predicted"/>
<dbReference type="RefSeq" id="WP_157549323.1">
    <property type="nucleotide sequence ID" value="NZ_BBYR01000083.1"/>
</dbReference>
<evidence type="ECO:0000256" key="1">
    <source>
        <dbReference type="SAM" id="MobiDB-lite"/>
    </source>
</evidence>
<evidence type="ECO:0000256" key="2">
    <source>
        <dbReference type="SAM" id="Phobius"/>
    </source>
</evidence>
<reference evidence="3 4" key="2">
    <citation type="journal article" date="2016" name="Science">
        <title>A bacterium that degrades and assimilates poly(ethylene terephthalate).</title>
        <authorList>
            <person name="Yoshida S."/>
            <person name="Hiraga K."/>
            <person name="Takehana T."/>
            <person name="Taniguchi I."/>
            <person name="Yamaji H."/>
            <person name="Maeda Y."/>
            <person name="Toyohara K."/>
            <person name="Miyamoto K."/>
            <person name="Kimura Y."/>
            <person name="Oda K."/>
        </authorList>
    </citation>
    <scope>NUCLEOTIDE SEQUENCE [LARGE SCALE GENOMIC DNA]</scope>
    <source>
        <strain evidence="4">NBRC 110686 / TISTR 2288 / 201-F6</strain>
    </source>
</reference>
<dbReference type="EMBL" id="BBYR01000083">
    <property type="protein sequence ID" value="GAP38682.1"/>
    <property type="molecule type" value="Genomic_DNA"/>
</dbReference>
<feature type="transmembrane region" description="Helical" evidence="2">
    <location>
        <begin position="142"/>
        <end position="174"/>
    </location>
</feature>
<feature type="region of interest" description="Disordered" evidence="1">
    <location>
        <begin position="265"/>
        <end position="292"/>
    </location>
</feature>
<feature type="transmembrane region" description="Helical" evidence="2">
    <location>
        <begin position="180"/>
        <end position="205"/>
    </location>
</feature>
<dbReference type="OrthoDB" id="5597362at2"/>
<dbReference type="AlphaFoldDB" id="A0A0K8P7T4"/>
<organism evidence="3 4">
    <name type="scientific">Piscinibacter sakaiensis</name>
    <name type="common">Ideonella sakaiensis</name>
    <dbReference type="NCBI Taxonomy" id="1547922"/>
    <lineage>
        <taxon>Bacteria</taxon>
        <taxon>Pseudomonadati</taxon>
        <taxon>Pseudomonadota</taxon>
        <taxon>Betaproteobacteria</taxon>
        <taxon>Burkholderiales</taxon>
        <taxon>Sphaerotilaceae</taxon>
        <taxon>Piscinibacter</taxon>
    </lineage>
</organism>
<gene>
    <name evidence="3" type="ORF">ISF6_5235</name>
</gene>
<comment type="caution">
    <text evidence="3">The sequence shown here is derived from an EMBL/GenBank/DDBJ whole genome shotgun (WGS) entry which is preliminary data.</text>
</comment>